<reference evidence="2 3" key="1">
    <citation type="journal article" date="2015" name="Int. J. Syst. Evol. Microbiol.">
        <title>Streptomyces gilvifuscus sp. nov., an actinomycete that produces antibacterial compounds isolated from soil.</title>
        <authorList>
            <person name="Nguyen T.M."/>
            <person name="Kim J."/>
        </authorList>
    </citation>
    <scope>NUCLEOTIDE SEQUENCE [LARGE SCALE GENOMIC DNA]</scope>
    <source>
        <strain evidence="2 3">T113</strain>
    </source>
</reference>
<dbReference type="SUPFAM" id="SSF52777">
    <property type="entry name" value="CoA-dependent acyltransferases"/>
    <property type="match status" value="2"/>
</dbReference>
<dbReference type="PANTHER" id="PTHR45527:SF1">
    <property type="entry name" value="FATTY ACID SYNTHASE"/>
    <property type="match status" value="1"/>
</dbReference>
<name>A0ABT5G9G9_9ACTN</name>
<proteinExistence type="predicted"/>
<gene>
    <name evidence="2" type="ORF">PO587_43790</name>
</gene>
<sequence>MTAPAEKPADVWRSVPHRMSIGLNHQLGDDGSLPSENLTCFVFAFPGQDLDVGRLERALARAVAVNPALCHHYRVDPDHGPQYREASWRPHVEIVEPPETDWPGVRAAAQRIADAEMLTRFDLRDGRLLKVVCVRGSAGTGSVLVIKVDHTVCDGLSYAQLLDDLSAAHRCDDEGEFAARRRRASLARVAAAERRLLAGRAREELCEAWRRRLPEGIPELVLHRPTPWRACTAEGEQASTVLTGEAYRRHVRQAADLSVSSFMLATAKLLHAMRPSVLGEDLSFFSPFPGRFVPAARGVLGNFVSVLPVTVDAPRDAGLGQTVDAVREGVLWTMRHQGIPFDAIRDAVGNGHGTSGEYAYERRSIFISGNPTMRLELNGVCGEVSVPKLSDAMFDISLWISDTGRELRCSSVFRKALLERPLVDTWLAALT</sequence>
<feature type="domain" description="Condensation" evidence="1">
    <location>
        <begin position="49"/>
        <end position="427"/>
    </location>
</feature>
<protein>
    <submittedName>
        <fullName evidence="2">Condensation domain-containing protein</fullName>
    </submittedName>
</protein>
<dbReference type="Gene3D" id="3.30.559.30">
    <property type="entry name" value="Nonribosomal peptide synthetase, condensation domain"/>
    <property type="match status" value="1"/>
</dbReference>
<keyword evidence="3" id="KW-1185">Reference proteome</keyword>
<organism evidence="2 3">
    <name type="scientific">Streptomyces gilvifuscus</name>
    <dbReference type="NCBI Taxonomy" id="1550617"/>
    <lineage>
        <taxon>Bacteria</taxon>
        <taxon>Bacillati</taxon>
        <taxon>Actinomycetota</taxon>
        <taxon>Actinomycetes</taxon>
        <taxon>Kitasatosporales</taxon>
        <taxon>Streptomycetaceae</taxon>
        <taxon>Streptomyces</taxon>
    </lineage>
</organism>
<dbReference type="InterPro" id="IPR023213">
    <property type="entry name" value="CAT-like_dom_sf"/>
</dbReference>
<evidence type="ECO:0000259" key="1">
    <source>
        <dbReference type="Pfam" id="PF00668"/>
    </source>
</evidence>
<dbReference type="Pfam" id="PF00668">
    <property type="entry name" value="Condensation"/>
    <property type="match status" value="1"/>
</dbReference>
<dbReference type="InterPro" id="IPR001242">
    <property type="entry name" value="Condensation_dom"/>
</dbReference>
<dbReference type="EMBL" id="JAQOSK010000034">
    <property type="protein sequence ID" value="MDC2961368.1"/>
    <property type="molecule type" value="Genomic_DNA"/>
</dbReference>
<dbReference type="PANTHER" id="PTHR45527">
    <property type="entry name" value="NONRIBOSOMAL PEPTIDE SYNTHETASE"/>
    <property type="match status" value="1"/>
</dbReference>
<dbReference type="RefSeq" id="WP_272179194.1">
    <property type="nucleotide sequence ID" value="NZ_JAQOSK010000034.1"/>
</dbReference>
<comment type="caution">
    <text evidence="2">The sequence shown here is derived from an EMBL/GenBank/DDBJ whole genome shotgun (WGS) entry which is preliminary data.</text>
</comment>
<dbReference type="Proteomes" id="UP001221328">
    <property type="component" value="Unassembled WGS sequence"/>
</dbReference>
<dbReference type="Gene3D" id="3.30.559.10">
    <property type="entry name" value="Chloramphenicol acetyltransferase-like domain"/>
    <property type="match status" value="1"/>
</dbReference>
<evidence type="ECO:0000313" key="3">
    <source>
        <dbReference type="Proteomes" id="UP001221328"/>
    </source>
</evidence>
<evidence type="ECO:0000313" key="2">
    <source>
        <dbReference type="EMBL" id="MDC2961368.1"/>
    </source>
</evidence>
<accession>A0ABT5G9G9</accession>